<proteinExistence type="predicted"/>
<evidence type="ECO:0000256" key="1">
    <source>
        <dbReference type="SAM" id="MobiDB-lite"/>
    </source>
</evidence>
<evidence type="ECO:0000313" key="3">
    <source>
        <dbReference type="Proteomes" id="UP000007437"/>
    </source>
</evidence>
<dbReference type="EMBL" id="FR687359">
    <property type="protein sequence ID" value="CBW75791.1"/>
    <property type="molecule type" value="Genomic_DNA"/>
</dbReference>
<sequence>MMLQHDSLAIPDAAPHAASGTRHIWRPSDVPGATSDGRGI</sequence>
<dbReference type="Proteomes" id="UP000007437">
    <property type="component" value="Chromosome"/>
</dbReference>
<dbReference type="KEGG" id="brh:RBRH_04113"/>
<evidence type="ECO:0000313" key="2">
    <source>
        <dbReference type="EMBL" id="CBW75791.1"/>
    </source>
</evidence>
<protein>
    <submittedName>
        <fullName evidence="2">Uncharacterized protein</fullName>
    </submittedName>
</protein>
<feature type="region of interest" description="Disordered" evidence="1">
    <location>
        <begin position="1"/>
        <end position="40"/>
    </location>
</feature>
<accession>E5ATB7</accession>
<dbReference type="AlphaFoldDB" id="E5ATB7"/>
<dbReference type="STRING" id="882378.RBRH_04113"/>
<gene>
    <name evidence="2" type="ordered locus">RBRH_04113</name>
</gene>
<name>E5ATB7_MYCRK</name>
<dbReference type="HOGENOM" id="CLU_3286342_0_0_4"/>
<reference evidence="2 3" key="1">
    <citation type="journal article" date="2011" name="J. Bacteriol.">
        <title>Complete genome sequence of Burkholderia rhizoxinica, an endosymbiont of Rhizopus microsporus.</title>
        <authorList>
            <person name="Lackner G."/>
            <person name="Moebius N."/>
            <person name="Partida-Martinez L."/>
            <person name="Hertweck C."/>
        </authorList>
    </citation>
    <scope>NUCLEOTIDE SEQUENCE [LARGE SCALE GENOMIC DNA]</scope>
    <source>
        <strain evidence="3">DSM 19002 / CIP 109453 / HKI 454</strain>
    </source>
</reference>
<organism evidence="2 3">
    <name type="scientific">Mycetohabitans rhizoxinica (strain DSM 19002 / CIP 109453 / HKI 454)</name>
    <name type="common">Paraburkholderia rhizoxinica</name>
    <dbReference type="NCBI Taxonomy" id="882378"/>
    <lineage>
        <taxon>Bacteria</taxon>
        <taxon>Pseudomonadati</taxon>
        <taxon>Pseudomonadota</taxon>
        <taxon>Betaproteobacteria</taxon>
        <taxon>Burkholderiales</taxon>
        <taxon>Burkholderiaceae</taxon>
        <taxon>Mycetohabitans</taxon>
    </lineage>
</organism>